<dbReference type="Proteomes" id="UP000321580">
    <property type="component" value="Unassembled WGS sequence"/>
</dbReference>
<dbReference type="Gene3D" id="3.40.50.620">
    <property type="entry name" value="HUPs"/>
    <property type="match status" value="1"/>
</dbReference>
<dbReference type="OrthoDB" id="9770286at2"/>
<dbReference type="GO" id="GO:0033539">
    <property type="term" value="P:fatty acid beta-oxidation using acyl-CoA dehydrogenase"/>
    <property type="evidence" value="ECO:0007669"/>
    <property type="project" value="TreeGrafter"/>
</dbReference>
<sequence length="321" mass="33856">MMVLVLAETQNGQFKKAAYELVHYGYQTAQAMGTSCAALVLGTATGAEVLGKYGASKVYHVSDTALDQFDSQVYTAVIAQVAEKAGAGTIVVGHTSLGKSLLGRLAVRLKAGSVPAVNAVPVVDGGVFKVRKPVFSGKAFATYEVRSDKKVLSLMGNSLQPQEVGSEVAVEALSVDVPAPKVTVKEVKRMEGRTPLPEAELVVSAGRGMKGPENWNLVEDLAEQMGATTACSRPVADADWRPHHEHVGQTGVAIRPNLYIAIGISGAIQHLAGVNSSKTIVVINKDPEAPFFKAADYGVVGDLFDVVPRLTESIKKFKAAN</sequence>
<dbReference type="Pfam" id="PF01012">
    <property type="entry name" value="ETF"/>
    <property type="match status" value="1"/>
</dbReference>
<feature type="domain" description="Electron transfer flavoprotein alpha/beta-subunit N-terminal" evidence="6">
    <location>
        <begin position="3"/>
        <end position="194"/>
    </location>
</feature>
<evidence type="ECO:0000256" key="1">
    <source>
        <dbReference type="ARBA" id="ARBA00005817"/>
    </source>
</evidence>
<keyword evidence="4" id="KW-0249">Electron transport</keyword>
<dbReference type="PANTHER" id="PTHR43153:SF1">
    <property type="entry name" value="ELECTRON TRANSFER FLAVOPROTEIN SUBUNIT ALPHA, MITOCHONDRIAL"/>
    <property type="match status" value="1"/>
</dbReference>
<dbReference type="Gene3D" id="3.40.50.1220">
    <property type="entry name" value="TPP-binding domain"/>
    <property type="match status" value="1"/>
</dbReference>
<evidence type="ECO:0000259" key="6">
    <source>
        <dbReference type="SMART" id="SM00893"/>
    </source>
</evidence>
<feature type="binding site" evidence="5">
    <location>
        <begin position="263"/>
        <end position="270"/>
    </location>
    <ligand>
        <name>FAD</name>
        <dbReference type="ChEBI" id="CHEBI:57692"/>
    </ligand>
</feature>
<dbReference type="AlphaFoldDB" id="A0A5C6S5J4"/>
<dbReference type="InterPro" id="IPR014731">
    <property type="entry name" value="ETF_asu_C"/>
</dbReference>
<evidence type="ECO:0000256" key="3">
    <source>
        <dbReference type="ARBA" id="ARBA00022630"/>
    </source>
</evidence>
<dbReference type="GO" id="GO:0009055">
    <property type="term" value="F:electron transfer activity"/>
    <property type="evidence" value="ECO:0007669"/>
    <property type="project" value="InterPro"/>
</dbReference>
<comment type="similarity">
    <text evidence="1">Belongs to the ETF alpha-subunit/FixB family.</text>
</comment>
<keyword evidence="8" id="KW-1185">Reference proteome</keyword>
<accession>A0A5C6S5J4</accession>
<dbReference type="SUPFAM" id="SSF52402">
    <property type="entry name" value="Adenine nucleotide alpha hydrolases-like"/>
    <property type="match status" value="1"/>
</dbReference>
<dbReference type="EMBL" id="VOOR01000003">
    <property type="protein sequence ID" value="TXB68883.1"/>
    <property type="molecule type" value="Genomic_DNA"/>
</dbReference>
<feature type="binding site" evidence="5">
    <location>
        <position position="207"/>
    </location>
    <ligand>
        <name>FAD</name>
        <dbReference type="ChEBI" id="CHEBI:57692"/>
    </ligand>
</feature>
<evidence type="ECO:0000313" key="8">
    <source>
        <dbReference type="Proteomes" id="UP000321580"/>
    </source>
</evidence>
<organism evidence="7 8">
    <name type="scientific">Phaeodactylibacter luteus</name>
    <dbReference type="NCBI Taxonomy" id="1564516"/>
    <lineage>
        <taxon>Bacteria</taxon>
        <taxon>Pseudomonadati</taxon>
        <taxon>Bacteroidota</taxon>
        <taxon>Saprospiria</taxon>
        <taxon>Saprospirales</taxon>
        <taxon>Haliscomenobacteraceae</taxon>
        <taxon>Phaeodactylibacter</taxon>
    </lineage>
</organism>
<reference evidence="7 8" key="1">
    <citation type="submission" date="2019-08" db="EMBL/GenBank/DDBJ databases">
        <title>Genome of Phaeodactylibacter luteus.</title>
        <authorList>
            <person name="Bowman J.P."/>
        </authorList>
    </citation>
    <scope>NUCLEOTIDE SEQUENCE [LARGE SCALE GENOMIC DNA]</scope>
    <source>
        <strain evidence="7 8">KCTC 42180</strain>
    </source>
</reference>
<dbReference type="FunFam" id="3.40.50.1220:FF:000004">
    <property type="entry name" value="Electron transfer flavoprotein"/>
    <property type="match status" value="1"/>
</dbReference>
<dbReference type="InterPro" id="IPR029035">
    <property type="entry name" value="DHS-like_NAD/FAD-binding_dom"/>
</dbReference>
<gene>
    <name evidence="7" type="ORF">FRY97_02110</name>
</gene>
<dbReference type="InterPro" id="IPR014729">
    <property type="entry name" value="Rossmann-like_a/b/a_fold"/>
</dbReference>
<dbReference type="SMART" id="SM00893">
    <property type="entry name" value="ETF"/>
    <property type="match status" value="1"/>
</dbReference>
<dbReference type="SUPFAM" id="SSF52467">
    <property type="entry name" value="DHS-like NAD/FAD-binding domain"/>
    <property type="match status" value="1"/>
</dbReference>
<protein>
    <submittedName>
        <fullName evidence="7">Electron transfer flavoprotein subunit alpha/FixB family protein</fullName>
    </submittedName>
</protein>
<evidence type="ECO:0000256" key="4">
    <source>
        <dbReference type="ARBA" id="ARBA00022982"/>
    </source>
</evidence>
<dbReference type="GO" id="GO:0050660">
    <property type="term" value="F:flavin adenine dinucleotide binding"/>
    <property type="evidence" value="ECO:0007669"/>
    <property type="project" value="InterPro"/>
</dbReference>
<feature type="binding site" evidence="5">
    <location>
        <position position="284"/>
    </location>
    <ligand>
        <name>FAD</name>
        <dbReference type="ChEBI" id="CHEBI:57692"/>
    </ligand>
</feature>
<comment type="cofactor">
    <cofactor evidence="5">
        <name>FAD</name>
        <dbReference type="ChEBI" id="CHEBI:57692"/>
    </cofactor>
    <text evidence="5">Binds 1 FAD per dimer.</text>
</comment>
<dbReference type="InterPro" id="IPR014730">
    <property type="entry name" value="ETF_a/b_N"/>
</dbReference>
<evidence type="ECO:0000256" key="2">
    <source>
        <dbReference type="ARBA" id="ARBA00022448"/>
    </source>
</evidence>
<keyword evidence="5" id="KW-0274">FAD</keyword>
<evidence type="ECO:0000313" key="7">
    <source>
        <dbReference type="EMBL" id="TXB68883.1"/>
    </source>
</evidence>
<keyword evidence="2" id="KW-0813">Transport</keyword>
<dbReference type="PIRSF" id="PIRSF000089">
    <property type="entry name" value="Electra_flavoP_a"/>
    <property type="match status" value="1"/>
</dbReference>
<dbReference type="InterPro" id="IPR001308">
    <property type="entry name" value="ETF_a/FixB"/>
</dbReference>
<dbReference type="Pfam" id="PF00766">
    <property type="entry name" value="ETF_alpha"/>
    <property type="match status" value="1"/>
</dbReference>
<dbReference type="PANTHER" id="PTHR43153">
    <property type="entry name" value="ELECTRON TRANSFER FLAVOPROTEIN ALPHA"/>
    <property type="match status" value="1"/>
</dbReference>
<name>A0A5C6S5J4_9BACT</name>
<comment type="caution">
    <text evidence="7">The sequence shown here is derived from an EMBL/GenBank/DDBJ whole genome shotgun (WGS) entry which is preliminary data.</text>
</comment>
<proteinExistence type="inferred from homology"/>
<evidence type="ECO:0000256" key="5">
    <source>
        <dbReference type="PIRSR" id="PIRSR000089-1"/>
    </source>
</evidence>
<keyword evidence="3" id="KW-0285">Flavoprotein</keyword>
<feature type="binding site" evidence="5">
    <location>
        <begin position="232"/>
        <end position="233"/>
    </location>
    <ligand>
        <name>FAD</name>
        <dbReference type="ChEBI" id="CHEBI:57692"/>
    </ligand>
</feature>